<dbReference type="STRING" id="390270.SAMN04488005_3047"/>
<dbReference type="Pfam" id="PF11196">
    <property type="entry name" value="DUF2834"/>
    <property type="match status" value="1"/>
</dbReference>
<dbReference type="Proteomes" id="UP000199478">
    <property type="component" value="Unassembled WGS sequence"/>
</dbReference>
<sequence>MRPLFLILAIWGAVHPMFFFVQWFLAEGWSLFALVDAWRANPASTGLTWDIVISAVVLIIWILSEVATTRNFRALWAIAATICIGVSCGLPLYLYLRDRIVFARDGTQIRNL</sequence>
<proteinExistence type="predicted"/>
<dbReference type="RefSeq" id="WP_090201636.1">
    <property type="nucleotide sequence ID" value="NZ_FOYP01000003.1"/>
</dbReference>
<keyword evidence="1" id="KW-0812">Transmembrane</keyword>
<feature type="transmembrane region" description="Helical" evidence="1">
    <location>
        <begin position="42"/>
        <end position="63"/>
    </location>
</feature>
<keyword evidence="1" id="KW-1133">Transmembrane helix</keyword>
<name>A0A1I6HW57_9RHOB</name>
<dbReference type="OrthoDB" id="2619901at2"/>
<keyword evidence="3" id="KW-1185">Reference proteome</keyword>
<dbReference type="InterPro" id="IPR021362">
    <property type="entry name" value="DUF2834"/>
</dbReference>
<keyword evidence="1" id="KW-0472">Membrane</keyword>
<feature type="transmembrane region" description="Helical" evidence="1">
    <location>
        <begin position="75"/>
        <end position="96"/>
    </location>
</feature>
<evidence type="ECO:0000313" key="3">
    <source>
        <dbReference type="Proteomes" id="UP000199478"/>
    </source>
</evidence>
<accession>A0A1I6HW57</accession>
<gene>
    <name evidence="2" type="ORF">SAMN04488005_3047</name>
</gene>
<evidence type="ECO:0000313" key="2">
    <source>
        <dbReference type="EMBL" id="SFR58657.1"/>
    </source>
</evidence>
<dbReference type="AlphaFoldDB" id="A0A1I6HW57"/>
<dbReference type="EMBL" id="FOYP01000003">
    <property type="protein sequence ID" value="SFR58657.1"/>
    <property type="molecule type" value="Genomic_DNA"/>
</dbReference>
<evidence type="ECO:0008006" key="4">
    <source>
        <dbReference type="Google" id="ProtNLM"/>
    </source>
</evidence>
<reference evidence="3" key="1">
    <citation type="submission" date="2016-10" db="EMBL/GenBank/DDBJ databases">
        <authorList>
            <person name="Varghese N."/>
            <person name="Submissions S."/>
        </authorList>
    </citation>
    <scope>NUCLEOTIDE SEQUENCE [LARGE SCALE GENOMIC DNA]</scope>
    <source>
        <strain evidence="3">DSM 26879</strain>
    </source>
</reference>
<organism evidence="2 3">
    <name type="scientific">Yoonia tamlensis</name>
    <dbReference type="NCBI Taxonomy" id="390270"/>
    <lineage>
        <taxon>Bacteria</taxon>
        <taxon>Pseudomonadati</taxon>
        <taxon>Pseudomonadota</taxon>
        <taxon>Alphaproteobacteria</taxon>
        <taxon>Rhodobacterales</taxon>
        <taxon>Paracoccaceae</taxon>
        <taxon>Yoonia</taxon>
    </lineage>
</organism>
<evidence type="ECO:0000256" key="1">
    <source>
        <dbReference type="SAM" id="Phobius"/>
    </source>
</evidence>
<protein>
    <recommendedName>
        <fullName evidence="4">K+-transporting ATPase, A chain</fullName>
    </recommendedName>
</protein>